<dbReference type="EMBL" id="FNYS01000009">
    <property type="protein sequence ID" value="SEJ00185.1"/>
    <property type="molecule type" value="Genomic_DNA"/>
</dbReference>
<keyword evidence="2 5" id="KW-0812">Transmembrane</keyword>
<name>A0A1H6VIX1_9FLAO</name>
<evidence type="ECO:0000313" key="6">
    <source>
        <dbReference type="EMBL" id="SEJ00185.1"/>
    </source>
</evidence>
<accession>A0A1H6VIX1</accession>
<sequence length="114" mass="12537">MEIGEQKQVQNNEIMPKNNMGLAVIATIIGVYSFLFLGFFLGLVAVGFAKRSKYKSMHGDYAGAVSAANKVKRLSYIIFTLVLIAVIYTVYVINKEGGINVIMEKLQEQNAISA</sequence>
<protein>
    <submittedName>
        <fullName evidence="6">Interferon-induced transmembrane protein</fullName>
    </submittedName>
</protein>
<evidence type="ECO:0000256" key="1">
    <source>
        <dbReference type="ARBA" id="ARBA00004370"/>
    </source>
</evidence>
<reference evidence="6 7" key="1">
    <citation type="submission" date="2016-10" db="EMBL/GenBank/DDBJ databases">
        <authorList>
            <person name="de Groot N.N."/>
        </authorList>
    </citation>
    <scope>NUCLEOTIDE SEQUENCE [LARGE SCALE GENOMIC DNA]</scope>
    <source>
        <strain evidence="6 7">DSM 23048</strain>
    </source>
</reference>
<dbReference type="Proteomes" id="UP000183077">
    <property type="component" value="Unassembled WGS sequence"/>
</dbReference>
<evidence type="ECO:0000256" key="2">
    <source>
        <dbReference type="ARBA" id="ARBA00022692"/>
    </source>
</evidence>
<dbReference type="InterPro" id="IPR007593">
    <property type="entry name" value="CD225/Dispanin_fam"/>
</dbReference>
<dbReference type="AlphaFoldDB" id="A0A1H6VIX1"/>
<evidence type="ECO:0000256" key="4">
    <source>
        <dbReference type="ARBA" id="ARBA00023136"/>
    </source>
</evidence>
<dbReference type="RefSeq" id="WP_074746173.1">
    <property type="nucleotide sequence ID" value="NZ_FNYS01000009.1"/>
</dbReference>
<comment type="subcellular location">
    <subcellularLocation>
        <location evidence="1">Membrane</location>
    </subcellularLocation>
</comment>
<organism evidence="6 7">
    <name type="scientific">Myroides marinus</name>
    <dbReference type="NCBI Taxonomy" id="703342"/>
    <lineage>
        <taxon>Bacteria</taxon>
        <taxon>Pseudomonadati</taxon>
        <taxon>Bacteroidota</taxon>
        <taxon>Flavobacteriia</taxon>
        <taxon>Flavobacteriales</taxon>
        <taxon>Flavobacteriaceae</taxon>
        <taxon>Myroides</taxon>
    </lineage>
</organism>
<keyword evidence="3 5" id="KW-1133">Transmembrane helix</keyword>
<dbReference type="GeneID" id="82257283"/>
<dbReference type="GO" id="GO:0016020">
    <property type="term" value="C:membrane"/>
    <property type="evidence" value="ECO:0007669"/>
    <property type="project" value="UniProtKB-SubCell"/>
</dbReference>
<evidence type="ECO:0000256" key="3">
    <source>
        <dbReference type="ARBA" id="ARBA00022989"/>
    </source>
</evidence>
<gene>
    <name evidence="6" type="ORF">SAMN04488018_1097</name>
</gene>
<feature type="transmembrane region" description="Helical" evidence="5">
    <location>
        <begin position="74"/>
        <end position="93"/>
    </location>
</feature>
<evidence type="ECO:0000256" key="5">
    <source>
        <dbReference type="SAM" id="Phobius"/>
    </source>
</evidence>
<dbReference type="Pfam" id="PF04505">
    <property type="entry name" value="CD225"/>
    <property type="match status" value="1"/>
</dbReference>
<evidence type="ECO:0000313" key="7">
    <source>
        <dbReference type="Proteomes" id="UP000183077"/>
    </source>
</evidence>
<feature type="transmembrane region" description="Helical" evidence="5">
    <location>
        <begin position="20"/>
        <end position="48"/>
    </location>
</feature>
<proteinExistence type="predicted"/>
<keyword evidence="4 5" id="KW-0472">Membrane</keyword>